<name>A0A2U8FLR3_9PAST</name>
<gene>
    <name evidence="1" type="ORF">DDU33_10750</name>
</gene>
<evidence type="ECO:0000313" key="2">
    <source>
        <dbReference type="Proteomes" id="UP000244920"/>
    </source>
</evidence>
<dbReference type="EMBL" id="CP029206">
    <property type="protein sequence ID" value="AWI51929.1"/>
    <property type="molecule type" value="Genomic_DNA"/>
</dbReference>
<dbReference type="Proteomes" id="UP000244920">
    <property type="component" value="Chromosome"/>
</dbReference>
<dbReference type="KEGG" id="apor:DDU33_10750"/>
<dbReference type="Pfam" id="PF10818">
    <property type="entry name" value="SecM_small"/>
    <property type="match status" value="1"/>
</dbReference>
<organism evidence="1 2">
    <name type="scientific">Actinobacillus porcitonsillarum</name>
    <dbReference type="NCBI Taxonomy" id="189834"/>
    <lineage>
        <taxon>Bacteria</taxon>
        <taxon>Pseudomonadati</taxon>
        <taxon>Pseudomonadota</taxon>
        <taxon>Gammaproteobacteria</taxon>
        <taxon>Pasteurellales</taxon>
        <taxon>Pasteurellaceae</taxon>
        <taxon>Actinobacillus</taxon>
    </lineage>
</organism>
<dbReference type="RefSeq" id="WP_108925171.1">
    <property type="nucleotide sequence ID" value="NZ_CP029206.1"/>
</dbReference>
<reference evidence="2" key="1">
    <citation type="submission" date="2018-05" db="EMBL/GenBank/DDBJ databases">
        <title>Complete genome sequence of Actinobacillus porcitonsillarum reference strain 9953L55 (CCUG 46996).</title>
        <authorList>
            <person name="Dona V."/>
            <person name="Perreten V."/>
        </authorList>
    </citation>
    <scope>NUCLEOTIDE SEQUENCE [LARGE SCALE GENOMIC DNA]</scope>
    <source>
        <strain evidence="2">9953L55</strain>
    </source>
</reference>
<accession>A0A2U8FLR3</accession>
<keyword evidence="2" id="KW-1185">Reference proteome</keyword>
<proteinExistence type="predicted"/>
<evidence type="ECO:0000313" key="1">
    <source>
        <dbReference type="EMBL" id="AWI51929.1"/>
    </source>
</evidence>
<protein>
    <submittedName>
        <fullName evidence="1">DUF2547 domain-containing protein</fullName>
    </submittedName>
</protein>
<dbReference type="InterPro" id="IPR020508">
    <property type="entry name" value="SecM_small"/>
</dbReference>
<sequence length="104" mass="12038">MYLFKHFHRKPFLSQFFLGILAIFALPEIQAQTVECEPTVINQSLVAYSVKECEQEQHIFFLSELKQESPVLVQQAVVFTEFFAKSYYFDGNPNQPIRAGPVFS</sequence>
<dbReference type="AlphaFoldDB" id="A0A2U8FLR3"/>
<dbReference type="NCBIfam" id="NF038363">
    <property type="entry name" value="SecM_small"/>
    <property type="match status" value="1"/>
</dbReference>